<feature type="chain" id="PRO_5046920114" evidence="1">
    <location>
        <begin position="19"/>
        <end position="171"/>
    </location>
</feature>
<dbReference type="InterPro" id="IPR007410">
    <property type="entry name" value="LpqE-like"/>
</dbReference>
<name>A0ABY8LD21_9RHOB</name>
<dbReference type="PANTHER" id="PTHR36302:SF1">
    <property type="entry name" value="COPPER CHAPERONE PCU(A)C"/>
    <property type="match status" value="1"/>
</dbReference>
<dbReference type="RefSeq" id="WP_279965800.1">
    <property type="nucleotide sequence ID" value="NZ_CP122537.1"/>
</dbReference>
<evidence type="ECO:0000256" key="1">
    <source>
        <dbReference type="SAM" id="SignalP"/>
    </source>
</evidence>
<dbReference type="InterPro" id="IPR036182">
    <property type="entry name" value="PCuAC_sf"/>
</dbReference>
<accession>A0ABY8LD21</accession>
<keyword evidence="1" id="KW-0732">Signal</keyword>
<reference evidence="2 3" key="1">
    <citation type="submission" date="2023-04" db="EMBL/GenBank/DDBJ databases">
        <title>Jannaschia ovalis sp. nov., a marine bacterium isolated from sea tidal flat.</title>
        <authorList>
            <person name="Kwon D.Y."/>
            <person name="Kim J.-J."/>
        </authorList>
    </citation>
    <scope>NUCLEOTIDE SEQUENCE [LARGE SCALE GENOMIC DNA]</scope>
    <source>
        <strain evidence="2 3">GRR-S6-38</strain>
    </source>
</reference>
<evidence type="ECO:0000313" key="2">
    <source>
        <dbReference type="EMBL" id="WGH79036.1"/>
    </source>
</evidence>
<dbReference type="SUPFAM" id="SSF110087">
    <property type="entry name" value="DR1885-like metal-binding protein"/>
    <property type="match status" value="1"/>
</dbReference>
<proteinExistence type="predicted"/>
<dbReference type="EMBL" id="CP122537">
    <property type="protein sequence ID" value="WGH79036.1"/>
    <property type="molecule type" value="Genomic_DNA"/>
</dbReference>
<evidence type="ECO:0000313" key="3">
    <source>
        <dbReference type="Proteomes" id="UP001243420"/>
    </source>
</evidence>
<protein>
    <submittedName>
        <fullName evidence="2">Copper chaperone PCu(A)C</fullName>
    </submittedName>
</protein>
<dbReference type="Gene3D" id="2.60.40.1890">
    <property type="entry name" value="PCu(A)C copper chaperone"/>
    <property type="match status" value="1"/>
</dbReference>
<organism evidence="2 3">
    <name type="scientific">Jannaschia ovalis</name>
    <dbReference type="NCBI Taxonomy" id="3038773"/>
    <lineage>
        <taxon>Bacteria</taxon>
        <taxon>Pseudomonadati</taxon>
        <taxon>Pseudomonadota</taxon>
        <taxon>Alphaproteobacteria</taxon>
        <taxon>Rhodobacterales</taxon>
        <taxon>Roseobacteraceae</taxon>
        <taxon>Jannaschia</taxon>
    </lineage>
</organism>
<gene>
    <name evidence="2" type="ORF">P8627_01890</name>
</gene>
<dbReference type="Proteomes" id="UP001243420">
    <property type="component" value="Chromosome"/>
</dbReference>
<sequence length="171" mass="17767">MRAILTALAVTLALPAAAETVTLGDLVITRPALRATPPAAPVAAGFLSVENTGAMEDKLIGADIDPAVAGMVQLHQMAMADGVMQMSEMTDGILLPPGAKVDLVPGGLHLMLMQMTQPLEPGQAHDVTLSFEKAGEITLAMPVLTLAEIREAAAEMLDGMEMPEGEGELSR</sequence>
<feature type="signal peptide" evidence="1">
    <location>
        <begin position="1"/>
        <end position="18"/>
    </location>
</feature>
<dbReference type="Pfam" id="PF04314">
    <property type="entry name" value="PCuAC"/>
    <property type="match status" value="1"/>
</dbReference>
<dbReference type="PANTHER" id="PTHR36302">
    <property type="entry name" value="BLR7088 PROTEIN"/>
    <property type="match status" value="1"/>
</dbReference>
<keyword evidence="3" id="KW-1185">Reference proteome</keyword>
<dbReference type="InterPro" id="IPR058248">
    <property type="entry name" value="Lxx211020-like"/>
</dbReference>